<gene>
    <name evidence="2" type="ORF">IW261DRAFT_1412777</name>
</gene>
<accession>A0AA39PTN0</accession>
<protein>
    <submittedName>
        <fullName evidence="2">Uncharacterized protein</fullName>
    </submittedName>
</protein>
<keyword evidence="1" id="KW-0812">Transmembrane</keyword>
<feature type="transmembrane region" description="Helical" evidence="1">
    <location>
        <begin position="62"/>
        <end position="85"/>
    </location>
</feature>
<proteinExistence type="predicted"/>
<evidence type="ECO:0000313" key="2">
    <source>
        <dbReference type="EMBL" id="KAK0490201.1"/>
    </source>
</evidence>
<reference evidence="2" key="1">
    <citation type="submission" date="2023-06" db="EMBL/GenBank/DDBJ databases">
        <authorList>
            <consortium name="Lawrence Berkeley National Laboratory"/>
            <person name="Ahrendt S."/>
            <person name="Sahu N."/>
            <person name="Indic B."/>
            <person name="Wong-Bajracharya J."/>
            <person name="Merenyi Z."/>
            <person name="Ke H.-M."/>
            <person name="Monk M."/>
            <person name="Kocsube S."/>
            <person name="Drula E."/>
            <person name="Lipzen A."/>
            <person name="Balint B."/>
            <person name="Henrissat B."/>
            <person name="Andreopoulos B."/>
            <person name="Martin F.M."/>
            <person name="Harder C.B."/>
            <person name="Rigling D."/>
            <person name="Ford K.L."/>
            <person name="Foster G.D."/>
            <person name="Pangilinan J."/>
            <person name="Papanicolaou A."/>
            <person name="Barry K."/>
            <person name="LaButti K."/>
            <person name="Viragh M."/>
            <person name="Koriabine M."/>
            <person name="Yan M."/>
            <person name="Riley R."/>
            <person name="Champramary S."/>
            <person name="Plett K.L."/>
            <person name="Tsai I.J."/>
            <person name="Slot J."/>
            <person name="Sipos G."/>
            <person name="Plett J."/>
            <person name="Nagy L.G."/>
            <person name="Grigoriev I.V."/>
        </authorList>
    </citation>
    <scope>NUCLEOTIDE SEQUENCE</scope>
    <source>
        <strain evidence="2">ICMP 16352</strain>
    </source>
</reference>
<dbReference type="EMBL" id="JAUEPR010000001">
    <property type="protein sequence ID" value="KAK0490201.1"/>
    <property type="molecule type" value="Genomic_DNA"/>
</dbReference>
<name>A0AA39PTN0_9AGAR</name>
<evidence type="ECO:0000313" key="3">
    <source>
        <dbReference type="Proteomes" id="UP001175227"/>
    </source>
</evidence>
<keyword evidence="1" id="KW-0472">Membrane</keyword>
<dbReference type="AlphaFoldDB" id="A0AA39PTN0"/>
<comment type="caution">
    <text evidence="2">The sequence shown here is derived from an EMBL/GenBank/DDBJ whole genome shotgun (WGS) entry which is preliminary data.</text>
</comment>
<keyword evidence="3" id="KW-1185">Reference proteome</keyword>
<organism evidence="2 3">
    <name type="scientific">Armillaria novae-zelandiae</name>
    <dbReference type="NCBI Taxonomy" id="153914"/>
    <lineage>
        <taxon>Eukaryota</taxon>
        <taxon>Fungi</taxon>
        <taxon>Dikarya</taxon>
        <taxon>Basidiomycota</taxon>
        <taxon>Agaricomycotina</taxon>
        <taxon>Agaricomycetes</taxon>
        <taxon>Agaricomycetidae</taxon>
        <taxon>Agaricales</taxon>
        <taxon>Marasmiineae</taxon>
        <taxon>Physalacriaceae</taxon>
        <taxon>Armillaria</taxon>
    </lineage>
</organism>
<evidence type="ECO:0000256" key="1">
    <source>
        <dbReference type="SAM" id="Phobius"/>
    </source>
</evidence>
<sequence>MIKFVVSKYPLKGSESVLKTSISEPYKALHNRHSSAPTNLPALKILTLTDPWHLLMTTSNGYSISLTIIIFIWGSIFLSTSLSMVQATTVLDIFSDLNATQTSVLSKLCVTLIVTLWMPEDAQHPPTTPSDANITTMETLEIGGYDGIFTEMLLRGLKSDDWKKVTTYVGLACLLNKSDTQTPVVAASWSP</sequence>
<keyword evidence="1" id="KW-1133">Transmembrane helix</keyword>
<dbReference type="Proteomes" id="UP001175227">
    <property type="component" value="Unassembled WGS sequence"/>
</dbReference>